<evidence type="ECO:0000256" key="5">
    <source>
        <dbReference type="SAM" id="SignalP"/>
    </source>
</evidence>
<dbReference type="Pfam" id="PF04228">
    <property type="entry name" value="Zn_peptidase"/>
    <property type="match status" value="1"/>
</dbReference>
<protein>
    <submittedName>
        <fullName evidence="6">Neutral zinc metallopeptidase</fullName>
    </submittedName>
</protein>
<dbReference type="EMBL" id="BAAAHK010000007">
    <property type="protein sequence ID" value="GAA0939096.1"/>
    <property type="molecule type" value="Genomic_DNA"/>
</dbReference>
<feature type="signal peptide" evidence="5">
    <location>
        <begin position="1"/>
        <end position="44"/>
    </location>
</feature>
<keyword evidence="5" id="KW-0732">Signal</keyword>
<evidence type="ECO:0000256" key="3">
    <source>
        <dbReference type="ARBA" id="ARBA00022989"/>
    </source>
</evidence>
<keyword evidence="3" id="KW-1133">Transmembrane helix</keyword>
<proteinExistence type="predicted"/>
<dbReference type="PANTHER" id="PTHR30168:SF0">
    <property type="entry name" value="INNER MEMBRANE PROTEIN"/>
    <property type="match status" value="1"/>
</dbReference>
<accession>A0ABN1Q8L0</accession>
<dbReference type="PANTHER" id="PTHR30168">
    <property type="entry name" value="PUTATIVE MEMBRANE PROTEIN YPFJ"/>
    <property type="match status" value="1"/>
</dbReference>
<keyword evidence="2" id="KW-0812">Transmembrane</keyword>
<reference evidence="6 7" key="1">
    <citation type="journal article" date="2019" name="Int. J. Syst. Evol. Microbiol.">
        <title>The Global Catalogue of Microorganisms (GCM) 10K type strain sequencing project: providing services to taxonomists for standard genome sequencing and annotation.</title>
        <authorList>
            <consortium name="The Broad Institute Genomics Platform"/>
            <consortium name="The Broad Institute Genome Sequencing Center for Infectious Disease"/>
            <person name="Wu L."/>
            <person name="Ma J."/>
        </authorList>
    </citation>
    <scope>NUCLEOTIDE SEQUENCE [LARGE SCALE GENOMIC DNA]</scope>
    <source>
        <strain evidence="6 7">JCM 10977</strain>
    </source>
</reference>
<keyword evidence="4" id="KW-0472">Membrane</keyword>
<dbReference type="Proteomes" id="UP001500542">
    <property type="component" value="Unassembled WGS sequence"/>
</dbReference>
<comment type="subcellular location">
    <subcellularLocation>
        <location evidence="1">Membrane</location>
        <topology evidence="1">Single-pass membrane protein</topology>
    </subcellularLocation>
</comment>
<evidence type="ECO:0000313" key="6">
    <source>
        <dbReference type="EMBL" id="GAA0939096.1"/>
    </source>
</evidence>
<organism evidence="6 7">
    <name type="scientific">Kribbella koreensis</name>
    <dbReference type="NCBI Taxonomy" id="57909"/>
    <lineage>
        <taxon>Bacteria</taxon>
        <taxon>Bacillati</taxon>
        <taxon>Actinomycetota</taxon>
        <taxon>Actinomycetes</taxon>
        <taxon>Propionibacteriales</taxon>
        <taxon>Kribbellaceae</taxon>
        <taxon>Kribbella</taxon>
    </lineage>
</organism>
<keyword evidence="7" id="KW-1185">Reference proteome</keyword>
<evidence type="ECO:0000256" key="2">
    <source>
        <dbReference type="ARBA" id="ARBA00022692"/>
    </source>
</evidence>
<sequence>MVTARSPESPRVEPMFNLSSKKLRVLAGAAAVAGFAALAVPTQAAQAAGGVPQPVATEAGIAAEPPAKALSEQPSTKSYASDTAIVKNNKLYKTGAIAASKCKEVRGPLSTSNAVKAYDQTMVNCMWAAWAPTLKASGANYHIKPTLVMYTSRAKTYCGVISQPTSYYCGHGSKAEIYIPGAYVVNFYKQNPVYARAYATNTIAHEYGHHVQYMTGILSASWSRQYAISGSAAKLEENRRRELQASCLGSAMIGANKRYYPMAGALYTQWKYVVSHSGDIKGYPRDHGSFANHNFWSTAGFNASSSATYAKYCNTFNAVSSRVS</sequence>
<feature type="chain" id="PRO_5045468990" evidence="5">
    <location>
        <begin position="45"/>
        <end position="324"/>
    </location>
</feature>
<dbReference type="InterPro" id="IPR007343">
    <property type="entry name" value="Uncharacterised_pept_Zn_put"/>
</dbReference>
<name>A0ABN1Q8L0_9ACTN</name>
<gene>
    <name evidence="6" type="ORF">GCM10009554_28570</name>
</gene>
<evidence type="ECO:0000256" key="1">
    <source>
        <dbReference type="ARBA" id="ARBA00004167"/>
    </source>
</evidence>
<evidence type="ECO:0000256" key="4">
    <source>
        <dbReference type="ARBA" id="ARBA00023136"/>
    </source>
</evidence>
<evidence type="ECO:0000313" key="7">
    <source>
        <dbReference type="Proteomes" id="UP001500542"/>
    </source>
</evidence>
<comment type="caution">
    <text evidence="6">The sequence shown here is derived from an EMBL/GenBank/DDBJ whole genome shotgun (WGS) entry which is preliminary data.</text>
</comment>